<name>A0A239SLA6_9STRE</name>
<keyword evidence="2" id="KW-1185">Reference proteome</keyword>
<sequence>MKLKEGILRHHDRNDEYIGVTTGDLAETFNGMIRYNTTTHFILEKLQADTTKEELITSLCQEYDVTPTEASADLTPLLQELTTLGLLEK</sequence>
<dbReference type="Pfam" id="PF05402">
    <property type="entry name" value="PqqD"/>
    <property type="match status" value="1"/>
</dbReference>
<dbReference type="RefSeq" id="WP_018373015.1">
    <property type="nucleotide sequence ID" value="NZ_LT906439.1"/>
</dbReference>
<organism evidence="1 2">
    <name type="scientific">Streptococcus merionis</name>
    <dbReference type="NCBI Taxonomy" id="400065"/>
    <lineage>
        <taxon>Bacteria</taxon>
        <taxon>Bacillati</taxon>
        <taxon>Bacillota</taxon>
        <taxon>Bacilli</taxon>
        <taxon>Lactobacillales</taxon>
        <taxon>Streptococcaceae</taxon>
        <taxon>Streptococcus</taxon>
    </lineage>
</organism>
<dbReference type="EMBL" id="LT906439">
    <property type="protein sequence ID" value="SNU86187.1"/>
    <property type="molecule type" value="Genomic_DNA"/>
</dbReference>
<dbReference type="InterPro" id="IPR008792">
    <property type="entry name" value="PQQD"/>
</dbReference>
<accession>A0A239SLA6</accession>
<evidence type="ECO:0000313" key="2">
    <source>
        <dbReference type="Proteomes" id="UP000215185"/>
    </source>
</evidence>
<evidence type="ECO:0000313" key="1">
    <source>
        <dbReference type="EMBL" id="SNU86187.1"/>
    </source>
</evidence>
<dbReference type="Proteomes" id="UP000215185">
    <property type="component" value="Chromosome 1"/>
</dbReference>
<dbReference type="Gene3D" id="1.10.10.1150">
    <property type="entry name" value="Coenzyme PQQ synthesis protein D (PqqD)"/>
    <property type="match status" value="1"/>
</dbReference>
<evidence type="ECO:0008006" key="3">
    <source>
        <dbReference type="Google" id="ProtNLM"/>
    </source>
</evidence>
<protein>
    <recommendedName>
        <fullName evidence="3">Coenzyme PQQ synthesis protein D (PqqD)</fullName>
    </recommendedName>
</protein>
<dbReference type="AlphaFoldDB" id="A0A239SLA6"/>
<reference evidence="1 2" key="1">
    <citation type="submission" date="2017-06" db="EMBL/GenBank/DDBJ databases">
        <authorList>
            <consortium name="Pathogen Informatics"/>
        </authorList>
    </citation>
    <scope>NUCLEOTIDE SEQUENCE [LARGE SCALE GENOMIC DNA]</scope>
    <source>
        <strain evidence="1 2">NCTC13788</strain>
    </source>
</reference>
<dbReference type="KEGG" id="smen:SAMEA4412692_0121"/>
<proteinExistence type="predicted"/>
<gene>
    <name evidence="1" type="ORF">SAMEA4412692_00121</name>
</gene>
<dbReference type="InterPro" id="IPR041881">
    <property type="entry name" value="PqqD_sf"/>
</dbReference>
<dbReference type="OrthoDB" id="1752996at2"/>
<dbReference type="STRING" id="1123308.GCA_000380085_00452"/>